<dbReference type="AlphaFoldDB" id="A0AA88TEY0"/>
<name>A0AA88TEY0_9TELE</name>
<gene>
    <name evidence="2" type="ORF">Q8A67_019276</name>
</gene>
<dbReference type="Proteomes" id="UP001187343">
    <property type="component" value="Unassembled WGS sequence"/>
</dbReference>
<feature type="compositionally biased region" description="Basic and acidic residues" evidence="1">
    <location>
        <begin position="167"/>
        <end position="180"/>
    </location>
</feature>
<reference evidence="2" key="1">
    <citation type="submission" date="2023-08" db="EMBL/GenBank/DDBJ databases">
        <title>Chromosome-level Genome Assembly of mud carp (Cirrhinus molitorella).</title>
        <authorList>
            <person name="Liu H."/>
        </authorList>
    </citation>
    <scope>NUCLEOTIDE SEQUENCE</scope>
    <source>
        <strain evidence="2">Prfri</strain>
        <tissue evidence="2">Muscle</tissue>
    </source>
</reference>
<protein>
    <submittedName>
        <fullName evidence="2">Uncharacterized protein</fullName>
    </submittedName>
</protein>
<feature type="region of interest" description="Disordered" evidence="1">
    <location>
        <begin position="142"/>
        <end position="180"/>
    </location>
</feature>
<sequence>MPPDLLLPVPSQPETARSPDTPYFLRRKLLLPEKDVSFSLECVGADRYQRRGHITRDVMPLWVLPFSCQAPARTCQGVIGSALSTHDESHTVGWRLAVVASVGRVKGTGGLWQMVGLGDKASLPSAGSGRYGAWMKYAGKDPRPSAYTHTHSDTTAPRRALSMGGPPDRDQNNSQDRGTE</sequence>
<accession>A0AA88TEY0</accession>
<evidence type="ECO:0000313" key="2">
    <source>
        <dbReference type="EMBL" id="KAK2878485.1"/>
    </source>
</evidence>
<keyword evidence="3" id="KW-1185">Reference proteome</keyword>
<evidence type="ECO:0000256" key="1">
    <source>
        <dbReference type="SAM" id="MobiDB-lite"/>
    </source>
</evidence>
<organism evidence="2 3">
    <name type="scientific">Cirrhinus molitorella</name>
    <name type="common">mud carp</name>
    <dbReference type="NCBI Taxonomy" id="172907"/>
    <lineage>
        <taxon>Eukaryota</taxon>
        <taxon>Metazoa</taxon>
        <taxon>Chordata</taxon>
        <taxon>Craniata</taxon>
        <taxon>Vertebrata</taxon>
        <taxon>Euteleostomi</taxon>
        <taxon>Actinopterygii</taxon>
        <taxon>Neopterygii</taxon>
        <taxon>Teleostei</taxon>
        <taxon>Ostariophysi</taxon>
        <taxon>Cypriniformes</taxon>
        <taxon>Cyprinidae</taxon>
        <taxon>Labeoninae</taxon>
        <taxon>Labeonini</taxon>
        <taxon>Cirrhinus</taxon>
    </lineage>
</organism>
<evidence type="ECO:0000313" key="3">
    <source>
        <dbReference type="Proteomes" id="UP001187343"/>
    </source>
</evidence>
<proteinExistence type="predicted"/>
<dbReference type="EMBL" id="JAUYZG010000019">
    <property type="protein sequence ID" value="KAK2878485.1"/>
    <property type="molecule type" value="Genomic_DNA"/>
</dbReference>
<comment type="caution">
    <text evidence="2">The sequence shown here is derived from an EMBL/GenBank/DDBJ whole genome shotgun (WGS) entry which is preliminary data.</text>
</comment>